<gene>
    <name evidence="1" type="ORF">S12H4_32865</name>
</gene>
<evidence type="ECO:0000313" key="1">
    <source>
        <dbReference type="EMBL" id="GAI93832.1"/>
    </source>
</evidence>
<dbReference type="Gene3D" id="2.60.120.200">
    <property type="match status" value="1"/>
</dbReference>
<protein>
    <recommendedName>
        <fullName evidence="2">LamG-like jellyroll fold domain-containing protein</fullName>
    </recommendedName>
</protein>
<accession>X1SL86</accession>
<dbReference type="EMBL" id="BARW01019311">
    <property type="protein sequence ID" value="GAI93832.1"/>
    <property type="molecule type" value="Genomic_DNA"/>
</dbReference>
<name>X1SL86_9ZZZZ</name>
<feature type="non-terminal residue" evidence="1">
    <location>
        <position position="275"/>
    </location>
</feature>
<dbReference type="AlphaFoldDB" id="X1SL86"/>
<dbReference type="InterPro" id="IPR013320">
    <property type="entry name" value="ConA-like_dom_sf"/>
</dbReference>
<evidence type="ECO:0008006" key="2">
    <source>
        <dbReference type="Google" id="ProtNLM"/>
    </source>
</evidence>
<dbReference type="Pfam" id="PF13385">
    <property type="entry name" value="Laminin_G_3"/>
    <property type="match status" value="1"/>
</dbReference>
<dbReference type="SUPFAM" id="SSF49899">
    <property type="entry name" value="Concanavalin A-like lectins/glucanases"/>
    <property type="match status" value="1"/>
</dbReference>
<reference evidence="1" key="1">
    <citation type="journal article" date="2014" name="Front. Microbiol.">
        <title>High frequency of phylogenetically diverse reductive dehalogenase-homologous genes in deep subseafloor sedimentary metagenomes.</title>
        <authorList>
            <person name="Kawai M."/>
            <person name="Futagami T."/>
            <person name="Toyoda A."/>
            <person name="Takaki Y."/>
            <person name="Nishi S."/>
            <person name="Hori S."/>
            <person name="Arai W."/>
            <person name="Tsubouchi T."/>
            <person name="Morono Y."/>
            <person name="Uchiyama I."/>
            <person name="Ito T."/>
            <person name="Fujiyama A."/>
            <person name="Inagaki F."/>
            <person name="Takami H."/>
        </authorList>
    </citation>
    <scope>NUCLEOTIDE SEQUENCE</scope>
    <source>
        <strain evidence="1">Expedition CK06-06</strain>
    </source>
</reference>
<organism evidence="1">
    <name type="scientific">marine sediment metagenome</name>
    <dbReference type="NCBI Taxonomy" id="412755"/>
    <lineage>
        <taxon>unclassified sequences</taxon>
        <taxon>metagenomes</taxon>
        <taxon>ecological metagenomes</taxon>
    </lineage>
</organism>
<proteinExistence type="predicted"/>
<sequence length="275" mass="31207">RIVQKGSYNNQYRFLAEDGLLKFDLYGVTYGTLTTTLPITDHWHHIAGLYSNSQNILQIWIDGIKVKENTIANGNILTTSDPLFIGTTGHEASTFDHFYGMIDEVRIWDVARTQAEILANMNNELFGSEPGLMGYWRFNEGLGTTISDRISYSNEGSLNGGLTWIRSTAPIVANWLYCEPASGTVPMDSLLSIKVIFDATDLETGVYNENIIVFSNDPDERKIVVPISMNIYSPVLVENFYEFKSKTFTLHQNYPNPFSQYTIINYDIFEKNFIT</sequence>
<feature type="non-terminal residue" evidence="1">
    <location>
        <position position="1"/>
    </location>
</feature>
<comment type="caution">
    <text evidence="1">The sequence shown here is derived from an EMBL/GenBank/DDBJ whole genome shotgun (WGS) entry which is preliminary data.</text>
</comment>